<reference evidence="6 7" key="2">
    <citation type="submission" date="2015-01" db="EMBL/GenBank/DDBJ databases">
        <authorList>
            <consortium name="NBRP consortium"/>
            <person name="Sawabe T."/>
            <person name="Meirelles P."/>
            <person name="Feng G."/>
            <person name="Sayaka M."/>
            <person name="Hattori M."/>
            <person name="Ohkuma M."/>
        </authorList>
    </citation>
    <scope>NUCLEOTIDE SEQUENCE [LARGE SCALE GENOMIC DNA]</scope>
    <source>
        <strain evidence="7">JCM 19241</strain>
    </source>
</reference>
<dbReference type="PANTHER" id="PTHR30118">
    <property type="entry name" value="HTH-TYPE TRANSCRIPTIONAL REGULATOR LEUO-RELATED"/>
    <property type="match status" value="1"/>
</dbReference>
<comment type="similarity">
    <text evidence="1">Belongs to the LysR transcriptional regulatory family.</text>
</comment>
<evidence type="ECO:0000256" key="4">
    <source>
        <dbReference type="ARBA" id="ARBA00023163"/>
    </source>
</evidence>
<dbReference type="STRING" id="1481914.JCM19241_1435"/>
<organism evidence="6 7">
    <name type="scientific">Vibrio ishigakensis</name>
    <dbReference type="NCBI Taxonomy" id="1481914"/>
    <lineage>
        <taxon>Bacteria</taxon>
        <taxon>Pseudomonadati</taxon>
        <taxon>Pseudomonadota</taxon>
        <taxon>Gammaproteobacteria</taxon>
        <taxon>Vibrionales</taxon>
        <taxon>Vibrionaceae</taxon>
        <taxon>Vibrio</taxon>
    </lineage>
</organism>
<dbReference type="SUPFAM" id="SSF53850">
    <property type="entry name" value="Periplasmic binding protein-like II"/>
    <property type="match status" value="1"/>
</dbReference>
<proteinExistence type="inferred from homology"/>
<keyword evidence="2" id="KW-0805">Transcription regulation</keyword>
<feature type="domain" description="HTH lysR-type" evidence="5">
    <location>
        <begin position="2"/>
        <end position="59"/>
    </location>
</feature>
<dbReference type="Gene3D" id="1.10.10.10">
    <property type="entry name" value="Winged helix-like DNA-binding domain superfamily/Winged helix DNA-binding domain"/>
    <property type="match status" value="1"/>
</dbReference>
<dbReference type="Gene3D" id="3.40.190.10">
    <property type="entry name" value="Periplasmic binding protein-like II"/>
    <property type="match status" value="2"/>
</dbReference>
<dbReference type="PROSITE" id="PS50931">
    <property type="entry name" value="HTH_LYSR"/>
    <property type="match status" value="1"/>
</dbReference>
<evidence type="ECO:0000313" key="7">
    <source>
        <dbReference type="Proteomes" id="UP000031666"/>
    </source>
</evidence>
<dbReference type="Pfam" id="PF00126">
    <property type="entry name" value="HTH_1"/>
    <property type="match status" value="1"/>
</dbReference>
<evidence type="ECO:0000256" key="2">
    <source>
        <dbReference type="ARBA" id="ARBA00023015"/>
    </source>
</evidence>
<dbReference type="Pfam" id="PF03466">
    <property type="entry name" value="LysR_substrate"/>
    <property type="match status" value="1"/>
</dbReference>
<dbReference type="SUPFAM" id="SSF46785">
    <property type="entry name" value="Winged helix' DNA-binding domain"/>
    <property type="match status" value="1"/>
</dbReference>
<dbReference type="PANTHER" id="PTHR30118:SF6">
    <property type="entry name" value="HTH-TYPE TRANSCRIPTIONAL REGULATOR LEUO"/>
    <property type="match status" value="1"/>
</dbReference>
<comment type="caution">
    <text evidence="6">The sequence shown here is derived from an EMBL/GenBank/DDBJ whole genome shotgun (WGS) entry which is preliminary data.</text>
</comment>
<protein>
    <submittedName>
        <fullName evidence="6">Transcriptional regulator</fullName>
    </submittedName>
</protein>
<dbReference type="EMBL" id="BBSC01000003">
    <property type="protein sequence ID" value="GAM75092.1"/>
    <property type="molecule type" value="Genomic_DNA"/>
</dbReference>
<sequence length="241" mass="26774">MLDLNLLKVFVIAHKHQSYTKASVELGTSQSAVSQSIKKLESQLGYKLFVKQGRSIATTSRGLKLFEDVDVGLNIIEIGVNAKREFNVQCIEMVMHLIGVGSLEGVKMSTPSTNPDKTYADIRSQKVDMVIDYFPTNDSSLVSEPILTETVVVACRSDHPRLLSNTISLDSFQSEKHISLKARWEDQKLLDTLEPFADYSRNDAIEVPVSTSADVGLRIRPNHELPPLLGREMETPLSSKS</sequence>
<dbReference type="InterPro" id="IPR036390">
    <property type="entry name" value="WH_DNA-bd_sf"/>
</dbReference>
<reference evidence="6 7" key="1">
    <citation type="submission" date="2015-01" db="EMBL/GenBank/DDBJ databases">
        <title>Vibrio sp. C94 JCM 19241 whole genome shotgun sequence.</title>
        <authorList>
            <person name="Sawabe T."/>
            <person name="Meirelles P."/>
            <person name="Feng G."/>
            <person name="Sayaka M."/>
            <person name="Hattori M."/>
            <person name="Ohkuma M."/>
        </authorList>
    </citation>
    <scope>NUCLEOTIDE SEQUENCE [LARGE SCALE GENOMIC DNA]</scope>
    <source>
        <strain evidence="7">JCM 19241</strain>
    </source>
</reference>
<dbReference type="GO" id="GO:0003677">
    <property type="term" value="F:DNA binding"/>
    <property type="evidence" value="ECO:0007669"/>
    <property type="project" value="UniProtKB-KW"/>
</dbReference>
<evidence type="ECO:0000259" key="5">
    <source>
        <dbReference type="PROSITE" id="PS50931"/>
    </source>
</evidence>
<gene>
    <name evidence="6" type="ORF">JCM19241_1435</name>
</gene>
<dbReference type="Proteomes" id="UP000031666">
    <property type="component" value="Unassembled WGS sequence"/>
</dbReference>
<evidence type="ECO:0000256" key="3">
    <source>
        <dbReference type="ARBA" id="ARBA00023125"/>
    </source>
</evidence>
<evidence type="ECO:0000313" key="6">
    <source>
        <dbReference type="EMBL" id="GAM75092.1"/>
    </source>
</evidence>
<dbReference type="AlphaFoldDB" id="A0A0B8QDQ5"/>
<dbReference type="InterPro" id="IPR000847">
    <property type="entry name" value="LysR_HTH_N"/>
</dbReference>
<keyword evidence="3" id="KW-0238">DNA-binding</keyword>
<dbReference type="PRINTS" id="PR00039">
    <property type="entry name" value="HTHLYSR"/>
</dbReference>
<dbReference type="InterPro" id="IPR050389">
    <property type="entry name" value="LysR-type_TF"/>
</dbReference>
<dbReference type="InterPro" id="IPR036388">
    <property type="entry name" value="WH-like_DNA-bd_sf"/>
</dbReference>
<keyword evidence="4" id="KW-0804">Transcription</keyword>
<accession>A0A0B8QDQ5</accession>
<evidence type="ECO:0000256" key="1">
    <source>
        <dbReference type="ARBA" id="ARBA00009437"/>
    </source>
</evidence>
<dbReference type="GO" id="GO:0003700">
    <property type="term" value="F:DNA-binding transcription factor activity"/>
    <property type="evidence" value="ECO:0007669"/>
    <property type="project" value="InterPro"/>
</dbReference>
<name>A0A0B8QDQ5_9VIBR</name>
<dbReference type="InterPro" id="IPR005119">
    <property type="entry name" value="LysR_subst-bd"/>
</dbReference>